<dbReference type="AlphaFoldDB" id="A0A0A9B7N2"/>
<sequence length="18" mass="1953">MHPCTVHHVACLASCSQE</sequence>
<reference evidence="1" key="1">
    <citation type="submission" date="2014-09" db="EMBL/GenBank/DDBJ databases">
        <authorList>
            <person name="Magalhaes I.L.F."/>
            <person name="Oliveira U."/>
            <person name="Santos F.R."/>
            <person name="Vidigal T.H.D.A."/>
            <person name="Brescovit A.D."/>
            <person name="Santos A.J."/>
        </authorList>
    </citation>
    <scope>NUCLEOTIDE SEQUENCE</scope>
    <source>
        <tissue evidence="1">Shoot tissue taken approximately 20 cm above the soil surface</tissue>
    </source>
</reference>
<name>A0A0A9B7N2_ARUDO</name>
<evidence type="ECO:0000313" key="1">
    <source>
        <dbReference type="EMBL" id="JAD59356.1"/>
    </source>
</evidence>
<organism evidence="1">
    <name type="scientific">Arundo donax</name>
    <name type="common">Giant reed</name>
    <name type="synonym">Donax arundinaceus</name>
    <dbReference type="NCBI Taxonomy" id="35708"/>
    <lineage>
        <taxon>Eukaryota</taxon>
        <taxon>Viridiplantae</taxon>
        <taxon>Streptophyta</taxon>
        <taxon>Embryophyta</taxon>
        <taxon>Tracheophyta</taxon>
        <taxon>Spermatophyta</taxon>
        <taxon>Magnoliopsida</taxon>
        <taxon>Liliopsida</taxon>
        <taxon>Poales</taxon>
        <taxon>Poaceae</taxon>
        <taxon>PACMAD clade</taxon>
        <taxon>Arundinoideae</taxon>
        <taxon>Arundineae</taxon>
        <taxon>Arundo</taxon>
    </lineage>
</organism>
<proteinExistence type="predicted"/>
<dbReference type="EMBL" id="GBRH01238539">
    <property type="protein sequence ID" value="JAD59356.1"/>
    <property type="molecule type" value="Transcribed_RNA"/>
</dbReference>
<reference evidence="1" key="2">
    <citation type="journal article" date="2015" name="Data Brief">
        <title>Shoot transcriptome of the giant reed, Arundo donax.</title>
        <authorList>
            <person name="Barrero R.A."/>
            <person name="Guerrero F.D."/>
            <person name="Moolhuijzen P."/>
            <person name="Goolsby J.A."/>
            <person name="Tidwell J."/>
            <person name="Bellgard S.E."/>
            <person name="Bellgard M.I."/>
        </authorList>
    </citation>
    <scope>NUCLEOTIDE SEQUENCE</scope>
    <source>
        <tissue evidence="1">Shoot tissue taken approximately 20 cm above the soil surface</tissue>
    </source>
</reference>
<accession>A0A0A9B7N2</accession>
<protein>
    <submittedName>
        <fullName evidence="1">Uncharacterized protein</fullName>
    </submittedName>
</protein>